<dbReference type="InterPro" id="IPR038144">
    <property type="entry name" value="IPI"/>
</dbReference>
<feature type="domain" description="Intracellular proteinase inhibitor BsuPI" evidence="2">
    <location>
        <begin position="48"/>
        <end position="139"/>
    </location>
</feature>
<keyword evidence="1" id="KW-0732">Signal</keyword>
<keyword evidence="4" id="KW-1185">Reference proteome</keyword>
<dbReference type="Gene3D" id="2.60.40.2360">
    <property type="entry name" value="Intracellular proteinase inhibitor BsuPI"/>
    <property type="match status" value="1"/>
</dbReference>
<dbReference type="RefSeq" id="WP_175496228.1">
    <property type="nucleotide sequence ID" value="NZ_FOXU01000002.1"/>
</dbReference>
<dbReference type="PROSITE" id="PS51257">
    <property type="entry name" value="PROKAR_LIPOPROTEIN"/>
    <property type="match status" value="1"/>
</dbReference>
<evidence type="ECO:0000313" key="4">
    <source>
        <dbReference type="Proteomes" id="UP000198734"/>
    </source>
</evidence>
<dbReference type="AlphaFoldDB" id="A0A1I5Y598"/>
<name>A0A1I5Y598_9BACI</name>
<organism evidence="3 4">
    <name type="scientific">Psychrobacillus psychrotolerans</name>
    <dbReference type="NCBI Taxonomy" id="126156"/>
    <lineage>
        <taxon>Bacteria</taxon>
        <taxon>Bacillati</taxon>
        <taxon>Bacillota</taxon>
        <taxon>Bacilli</taxon>
        <taxon>Bacillales</taxon>
        <taxon>Bacillaceae</taxon>
        <taxon>Psychrobacillus</taxon>
    </lineage>
</organism>
<proteinExistence type="predicted"/>
<accession>A0A1I5Y598</accession>
<protein>
    <submittedName>
        <fullName evidence="3">Intracellular proteinase inhibitor</fullName>
    </submittedName>
</protein>
<evidence type="ECO:0000256" key="1">
    <source>
        <dbReference type="SAM" id="SignalP"/>
    </source>
</evidence>
<dbReference type="EMBL" id="FOXU01000002">
    <property type="protein sequence ID" value="SFQ39411.1"/>
    <property type="molecule type" value="Genomic_DNA"/>
</dbReference>
<reference evidence="4" key="1">
    <citation type="submission" date="2016-10" db="EMBL/GenBank/DDBJ databases">
        <authorList>
            <person name="Varghese N."/>
            <person name="Submissions S."/>
        </authorList>
    </citation>
    <scope>NUCLEOTIDE SEQUENCE [LARGE SCALE GENOMIC DNA]</scope>
    <source>
        <strain evidence="4">DSM 11706</strain>
    </source>
</reference>
<gene>
    <name evidence="3" type="ORF">SAMN05421670_1918</name>
</gene>
<evidence type="ECO:0000259" key="2">
    <source>
        <dbReference type="Pfam" id="PF12690"/>
    </source>
</evidence>
<dbReference type="STRING" id="126156.SAMN05421670_1918"/>
<evidence type="ECO:0000313" key="3">
    <source>
        <dbReference type="EMBL" id="SFQ39411.1"/>
    </source>
</evidence>
<dbReference type="Pfam" id="PF12690">
    <property type="entry name" value="BsuPI"/>
    <property type="match status" value="1"/>
</dbReference>
<dbReference type="Proteomes" id="UP000198734">
    <property type="component" value="Unassembled WGS sequence"/>
</dbReference>
<dbReference type="InterPro" id="IPR020481">
    <property type="entry name" value="Intracell_prot_inh_BsuPI"/>
</dbReference>
<feature type="signal peptide" evidence="1">
    <location>
        <begin position="1"/>
        <end position="24"/>
    </location>
</feature>
<sequence length="154" mass="17276">MKRIIFGLCTFFLILILASCGTNNTDTTTGNESKPKEEKTITTKLEVKEDGNATFTIKNETNEEATLTYSSGQEVEYQLLDNEKNIVFTYSADKVFVLMMSENVIQPNEEVVIQLELKTELAEVPAGSYTLIAWSAAKELSDKKQEIAYEWAGK</sequence>
<feature type="chain" id="PRO_5038543616" evidence="1">
    <location>
        <begin position="25"/>
        <end position="154"/>
    </location>
</feature>